<evidence type="ECO:0000256" key="1">
    <source>
        <dbReference type="SAM" id="MobiDB-lite"/>
    </source>
</evidence>
<organism evidence="3">
    <name type="scientific">Zea mays</name>
    <name type="common">Maize</name>
    <dbReference type="NCBI Taxonomy" id="4577"/>
    <lineage>
        <taxon>Eukaryota</taxon>
        <taxon>Viridiplantae</taxon>
        <taxon>Streptophyta</taxon>
        <taxon>Embryophyta</taxon>
        <taxon>Tracheophyta</taxon>
        <taxon>Spermatophyta</taxon>
        <taxon>Magnoliopsida</taxon>
        <taxon>Liliopsida</taxon>
        <taxon>Poales</taxon>
        <taxon>Poaceae</taxon>
        <taxon>PACMAD clade</taxon>
        <taxon>Panicoideae</taxon>
        <taxon>Andropogonodae</taxon>
        <taxon>Andropogoneae</taxon>
        <taxon>Tripsacinae</taxon>
        <taxon>Zea</taxon>
    </lineage>
</organism>
<dbReference type="InterPro" id="IPR007021">
    <property type="entry name" value="DUF659"/>
</dbReference>
<proteinExistence type="predicted"/>
<accession>A0A1D6LG54</accession>
<dbReference type="AlphaFoldDB" id="A0A1D6LG54"/>
<evidence type="ECO:0000313" key="3">
    <source>
        <dbReference type="EMBL" id="AQK78899.1"/>
    </source>
</evidence>
<dbReference type="PANTHER" id="PTHR46951:SF2">
    <property type="entry name" value="BED-TYPE DOMAIN-CONTAINING PROTEIN"/>
    <property type="match status" value="1"/>
</dbReference>
<dbReference type="ExpressionAtlas" id="A0A1D6LG54">
    <property type="expression patterns" value="baseline and differential"/>
</dbReference>
<name>A0A1D6LG54_MAIZE</name>
<feature type="domain" description="DUF659" evidence="2">
    <location>
        <begin position="174"/>
        <end position="235"/>
    </location>
</feature>
<feature type="region of interest" description="Disordered" evidence="1">
    <location>
        <begin position="65"/>
        <end position="89"/>
    </location>
</feature>
<feature type="compositionally biased region" description="Acidic residues" evidence="1">
    <location>
        <begin position="502"/>
        <end position="517"/>
    </location>
</feature>
<gene>
    <name evidence="3" type="ORF">ZEAMMB73_Zm00001d035352</name>
</gene>
<dbReference type="InParanoid" id="A0A1D6LG54"/>
<dbReference type="EMBL" id="CM000782">
    <property type="protein sequence ID" value="AQK78899.1"/>
    <property type="molecule type" value="Genomic_DNA"/>
</dbReference>
<dbReference type="InterPro" id="IPR012337">
    <property type="entry name" value="RNaseH-like_sf"/>
</dbReference>
<feature type="compositionally biased region" description="Low complexity" evidence="1">
    <location>
        <begin position="72"/>
        <end position="85"/>
    </location>
</feature>
<reference evidence="3" key="1">
    <citation type="submission" date="2015-12" db="EMBL/GenBank/DDBJ databases">
        <title>Update maize B73 reference genome by single molecule sequencing technologies.</title>
        <authorList>
            <consortium name="Maize Genome Sequencing Project"/>
            <person name="Ware D."/>
        </authorList>
    </citation>
    <scope>NUCLEOTIDE SEQUENCE</scope>
    <source>
        <tissue evidence="3">Seedling</tissue>
    </source>
</reference>
<feature type="region of interest" description="Disordered" evidence="1">
    <location>
        <begin position="425"/>
        <end position="445"/>
    </location>
</feature>
<feature type="region of interest" description="Disordered" evidence="1">
    <location>
        <begin position="483"/>
        <end position="554"/>
    </location>
</feature>
<dbReference type="Pfam" id="PF04937">
    <property type="entry name" value="DUF659"/>
    <property type="match status" value="1"/>
</dbReference>
<dbReference type="PANTHER" id="PTHR46951">
    <property type="entry name" value="BED-TYPE DOMAIN-CONTAINING PROTEIN"/>
    <property type="match status" value="1"/>
</dbReference>
<sequence>MSQKVTDGRIRRARGKKLRLFVEKEVTATRQGYRSARIPLNEEAQIDMAMRNSLRDSFSTLEHDSCSPFDKSTGSASGAASCSTGKQSRLSRYYKNTQDTSRGPFDIDLAHSRTQVQPRIDVMLERGHKEKLGIALAKWFHANDIPGRKADCPYFRSALKLAQQLGDGVPIPRGREIDGPLLDTNYADMEAHMAKFKEDWKDYGVTVMYDSWTGPTMMSIINFMIFCNGRMFFHKLHAMMREKIGGELVRWNATRFGTVFIFLQSFWTEKINLSCGWHQLIGRTKSVSMSSFLPKMMSAMAKMRANLGDDPINKTLCDRLMQVINRRLDYMLNDTLMLAAAALNPEALYTSKMARKPKFQHAVTMAIKKLSSSSSKASAAIDQYTFFRKQAGLFGGEEAKDLALNGRASAANPIMEWLCSSRSESVPTLDENDEPESPNRPSGFVLEELGGLNEEEMILLNSRIGSGRKNVRKRKVVKEDIGDDFLSDSSEGGGSPTYNESGDSDSNDGGGDDEDGDPSGPSSAARPPTHVATDQYNGHSQDEQPAPLCPRSKRQKKLSIKGLYMLEKVNDLIFKHKHKNMAYAWTDSMARF</sequence>
<evidence type="ECO:0000259" key="2">
    <source>
        <dbReference type="Pfam" id="PF04937"/>
    </source>
</evidence>
<dbReference type="SUPFAM" id="SSF53098">
    <property type="entry name" value="Ribonuclease H-like"/>
    <property type="match status" value="1"/>
</dbReference>
<protein>
    <recommendedName>
        <fullName evidence="2">DUF659 domain-containing protein</fullName>
    </recommendedName>
</protein>